<keyword evidence="2" id="KW-1185">Reference proteome</keyword>
<comment type="caution">
    <text evidence="1">The sequence shown here is derived from an EMBL/GenBank/DDBJ whole genome shotgun (WGS) entry which is preliminary data.</text>
</comment>
<organism evidence="1 2">
    <name type="scientific">Brevibacillus antibioticus</name>
    <dbReference type="NCBI Taxonomy" id="2570228"/>
    <lineage>
        <taxon>Bacteria</taxon>
        <taxon>Bacillati</taxon>
        <taxon>Bacillota</taxon>
        <taxon>Bacilli</taxon>
        <taxon>Bacillales</taxon>
        <taxon>Paenibacillaceae</taxon>
        <taxon>Brevibacillus</taxon>
    </lineage>
</organism>
<proteinExistence type="predicted"/>
<evidence type="ECO:0000313" key="2">
    <source>
        <dbReference type="Proteomes" id="UP000307841"/>
    </source>
</evidence>
<sequence>MDQSKRRWRGYNLVNEGIICAQNFIVNVELCKGSPITVGITKTGEGADITIEVNTRESSKGGGYEKCPPLSCASAR</sequence>
<dbReference type="Proteomes" id="UP000307841">
    <property type="component" value="Unassembled WGS sequence"/>
</dbReference>
<dbReference type="EMBL" id="SZNK01000001">
    <property type="protein sequence ID" value="TKI56331.1"/>
    <property type="molecule type" value="Genomic_DNA"/>
</dbReference>
<gene>
    <name evidence="1" type="ORF">E8L90_13095</name>
</gene>
<evidence type="ECO:0000313" key="1">
    <source>
        <dbReference type="EMBL" id="TKI56331.1"/>
    </source>
</evidence>
<dbReference type="AlphaFoldDB" id="A0A4U2YAF1"/>
<reference evidence="1 2" key="1">
    <citation type="submission" date="2019-04" db="EMBL/GenBank/DDBJ databases">
        <title>Whole genome sequencing of Brevibacillus sp. TGS2-1.</title>
        <authorList>
            <person name="Choi A."/>
        </authorList>
    </citation>
    <scope>NUCLEOTIDE SEQUENCE [LARGE SCALE GENOMIC DNA]</scope>
    <source>
        <strain evidence="1 2">TGS2-1</strain>
    </source>
</reference>
<protein>
    <submittedName>
        <fullName evidence="1">Uncharacterized protein</fullName>
    </submittedName>
</protein>
<name>A0A4U2YAF1_9BACL</name>
<accession>A0A4U2YAF1</accession>